<sequence length="69" mass="7818">MKATLKIAFWLVLAMFVSSMFGGSIWAWSIGLWLCKEIIEGIIRFLFGCIVFLLSAVALLGFLFWLLTL</sequence>
<proteinExistence type="predicted"/>
<evidence type="ECO:0000256" key="1">
    <source>
        <dbReference type="SAM" id="Phobius"/>
    </source>
</evidence>
<feature type="transmembrane region" description="Helical" evidence="1">
    <location>
        <begin position="7"/>
        <end position="30"/>
    </location>
</feature>
<dbReference type="RefSeq" id="WP_412442888.1">
    <property type="nucleotide sequence ID" value="NZ_CACRUT010000014.1"/>
</dbReference>
<keyword evidence="1" id="KW-1133">Transmembrane helix</keyword>
<keyword evidence="1" id="KW-0472">Membrane</keyword>
<protein>
    <recommendedName>
        <fullName evidence="3">Trasnmembrane protein found in conjugate transposon</fullName>
    </recommendedName>
</protein>
<name>A0A6N3CDV0_9BACT</name>
<reference evidence="2" key="1">
    <citation type="submission" date="2019-11" db="EMBL/GenBank/DDBJ databases">
        <authorList>
            <person name="Feng L."/>
        </authorList>
    </citation>
    <scope>NUCLEOTIDE SEQUENCE</scope>
    <source>
        <strain evidence="2">PclaraLFYP37</strain>
    </source>
</reference>
<gene>
    <name evidence="2" type="ORF">PCLFYP37_01965</name>
</gene>
<keyword evidence="1" id="KW-0812">Transmembrane</keyword>
<dbReference type="EMBL" id="CACRUT010000014">
    <property type="protein sequence ID" value="VYU12107.1"/>
    <property type="molecule type" value="Genomic_DNA"/>
</dbReference>
<evidence type="ECO:0000313" key="2">
    <source>
        <dbReference type="EMBL" id="VYU12107.1"/>
    </source>
</evidence>
<dbReference type="AlphaFoldDB" id="A0A6N3CDV0"/>
<accession>A0A6N3CDV0</accession>
<organism evidence="2">
    <name type="scientific">Paraprevotella clara</name>
    <dbReference type="NCBI Taxonomy" id="454154"/>
    <lineage>
        <taxon>Bacteria</taxon>
        <taxon>Pseudomonadati</taxon>
        <taxon>Bacteroidota</taxon>
        <taxon>Bacteroidia</taxon>
        <taxon>Bacteroidales</taxon>
        <taxon>Prevotellaceae</taxon>
        <taxon>Paraprevotella</taxon>
    </lineage>
</organism>
<evidence type="ECO:0008006" key="3">
    <source>
        <dbReference type="Google" id="ProtNLM"/>
    </source>
</evidence>
<feature type="transmembrane region" description="Helical" evidence="1">
    <location>
        <begin position="42"/>
        <end position="67"/>
    </location>
</feature>